<organism evidence="1 2">
    <name type="scientific">Gigaspora rosea</name>
    <dbReference type="NCBI Taxonomy" id="44941"/>
    <lineage>
        <taxon>Eukaryota</taxon>
        <taxon>Fungi</taxon>
        <taxon>Fungi incertae sedis</taxon>
        <taxon>Mucoromycota</taxon>
        <taxon>Glomeromycotina</taxon>
        <taxon>Glomeromycetes</taxon>
        <taxon>Diversisporales</taxon>
        <taxon>Gigasporaceae</taxon>
        <taxon>Gigaspora</taxon>
    </lineage>
</organism>
<reference evidence="1 2" key="1">
    <citation type="submission" date="2018-06" db="EMBL/GenBank/DDBJ databases">
        <title>Comparative genomics reveals the genomic features of Rhizophagus irregularis, R. cerebriforme, R. diaphanum and Gigaspora rosea, and their symbiotic lifestyle signature.</title>
        <authorList>
            <person name="Morin E."/>
            <person name="San Clemente H."/>
            <person name="Chen E.C.H."/>
            <person name="De La Providencia I."/>
            <person name="Hainaut M."/>
            <person name="Kuo A."/>
            <person name="Kohler A."/>
            <person name="Murat C."/>
            <person name="Tang N."/>
            <person name="Roy S."/>
            <person name="Loubradou J."/>
            <person name="Henrissat B."/>
            <person name="Grigoriev I.V."/>
            <person name="Corradi N."/>
            <person name="Roux C."/>
            <person name="Martin F.M."/>
        </authorList>
    </citation>
    <scope>NUCLEOTIDE SEQUENCE [LARGE SCALE GENOMIC DNA]</scope>
    <source>
        <strain evidence="1 2">DAOM 194757</strain>
    </source>
</reference>
<keyword evidence="2" id="KW-1185">Reference proteome</keyword>
<evidence type="ECO:0000313" key="2">
    <source>
        <dbReference type="Proteomes" id="UP000266673"/>
    </source>
</evidence>
<protein>
    <submittedName>
        <fullName evidence="1">Uncharacterized protein</fullName>
    </submittedName>
</protein>
<accession>A0A397U5F4</accession>
<evidence type="ECO:0000313" key="1">
    <source>
        <dbReference type="EMBL" id="RIB03979.1"/>
    </source>
</evidence>
<comment type="caution">
    <text evidence="1">The sequence shown here is derived from an EMBL/GenBank/DDBJ whole genome shotgun (WGS) entry which is preliminary data.</text>
</comment>
<dbReference type="EMBL" id="QKWP01002279">
    <property type="protein sequence ID" value="RIB03979.1"/>
    <property type="molecule type" value="Genomic_DNA"/>
</dbReference>
<dbReference type="Proteomes" id="UP000266673">
    <property type="component" value="Unassembled WGS sequence"/>
</dbReference>
<dbReference type="OrthoDB" id="2426164at2759"/>
<dbReference type="STRING" id="44941.A0A397U5F4"/>
<gene>
    <name evidence="1" type="ORF">C2G38_2048815</name>
</gene>
<sequence>MSETKECMECGATETSRFHSLTGNKWKEAEAYDLLKVTWKKNNYLCHSCYMNCIENQLRRLKREAKRPKVSVEEAATNVDVAENDDVIEVDIDDIIKEEIENKIKEGVELRDVETIMREDIEAVDEEEVSMINLVEVVGSMARIFYEREHTRKEGPIYLFDEMRELLPQIDPSLKNFFDQLYLLAQPFERCEQTMGRMKRLMVFLCYLLASLNNSKINSFKFDLAYYLDSVEKALKNCSENSFILNIDDYHNIHTPRQQPDTTDTSWAAHMATIITNQCPIPAIPRNGAINPKIIDDELIMKHLDERFMANLGISYNDRIKGKGSNDDLIEKLTLHSYDDSRELVFDKYSLLFNDIYKGIFGENKVLSKTPRPWRIDLILYIMSMAWLDIVDFVYLKFGNACKNIEFLYLTDLLSNLIPLVLDIYAVHHRKDIFFWMDTNYPLMDIITNRLASLSDCPVELVHSIIRRRTAKFSEAEQLQKEARFIFQHREDNAFRKYFVDSVKYPYTPKQLHILSRKCAILLLGLFKKIYQARYRYSLIINSSNNINTYKLYSLGYEITDRHLPRGFVTSRKPFTTTLCDYLNCNCIDYSDCGKVLACGHGYHNQCLEKCQFKCLICLDYLKDEIKKNVDALKVSLVKKLGDNEFIDERRENIVEDNIDNVEIAAGDTTIEELEFAKKSFLEL</sequence>
<proteinExistence type="predicted"/>
<dbReference type="AlphaFoldDB" id="A0A397U5F4"/>
<name>A0A397U5F4_9GLOM</name>